<dbReference type="InterPro" id="IPR036412">
    <property type="entry name" value="HAD-like_sf"/>
</dbReference>
<comment type="caution">
    <text evidence="1">The sequence shown here is derived from an EMBL/GenBank/DDBJ whole genome shotgun (WGS) entry which is preliminary data.</text>
</comment>
<keyword evidence="2" id="KW-1185">Reference proteome</keyword>
<dbReference type="InterPro" id="IPR023214">
    <property type="entry name" value="HAD_sf"/>
</dbReference>
<dbReference type="RefSeq" id="WP_134755475.1">
    <property type="nucleotide sequence ID" value="NZ_MYFO02000003.1"/>
</dbReference>
<dbReference type="Gene3D" id="3.40.50.1000">
    <property type="entry name" value="HAD superfamily/HAD-like"/>
    <property type="match status" value="1"/>
</dbReference>
<dbReference type="AlphaFoldDB" id="A0A4Y8PW95"/>
<proteinExistence type="predicted"/>
<organism evidence="1 2">
    <name type="scientific">Paenibacillus athensensis</name>
    <dbReference type="NCBI Taxonomy" id="1967502"/>
    <lineage>
        <taxon>Bacteria</taxon>
        <taxon>Bacillati</taxon>
        <taxon>Bacillota</taxon>
        <taxon>Bacilli</taxon>
        <taxon>Bacillales</taxon>
        <taxon>Paenibacillaceae</taxon>
        <taxon>Paenibacillus</taxon>
    </lineage>
</organism>
<dbReference type="SUPFAM" id="SSF56784">
    <property type="entry name" value="HAD-like"/>
    <property type="match status" value="1"/>
</dbReference>
<sequence>MKLAVFDVCGTLYRANTMFAFVDAYCRGRRGYAAFRKLRGSRPARLANAVLHRLTGRDLFRAWTLRWLAGAPADELAACGERLVRETLAGLAHQPVTALLRRLSEDGYTIALASGSLDLIVRPAAQALGASHWAAAMLGYTVGGAATGRLQQDLLLSKREWVIAGFRDLERLVVVTDNKTDRPLVELADEAYAVTASERDRRFWTAIGHPMLTLLEV</sequence>
<reference evidence="1 2" key="1">
    <citation type="submission" date="2017-03" db="EMBL/GenBank/DDBJ databases">
        <title>Isolation of Levoglucosan Utilizing Bacteria.</title>
        <authorList>
            <person name="Arya A.S."/>
        </authorList>
    </citation>
    <scope>NUCLEOTIDE SEQUENCE [LARGE SCALE GENOMIC DNA]</scope>
    <source>
        <strain evidence="1 2">MEC069</strain>
    </source>
</reference>
<gene>
    <name evidence="1" type="ORF">B5M42_18415</name>
</gene>
<evidence type="ECO:0000313" key="2">
    <source>
        <dbReference type="Proteomes" id="UP000298246"/>
    </source>
</evidence>
<evidence type="ECO:0008006" key="3">
    <source>
        <dbReference type="Google" id="ProtNLM"/>
    </source>
</evidence>
<dbReference type="EMBL" id="MYFO01000029">
    <property type="protein sequence ID" value="TFE85021.1"/>
    <property type="molecule type" value="Genomic_DNA"/>
</dbReference>
<dbReference type="Gene3D" id="1.20.1440.100">
    <property type="entry name" value="SG protein - dephosphorylation function"/>
    <property type="match status" value="1"/>
</dbReference>
<accession>A0A4Y8PW95</accession>
<dbReference type="OrthoDB" id="658480at2"/>
<name>A0A4Y8PW95_9BACL</name>
<dbReference type="Pfam" id="PF12710">
    <property type="entry name" value="HAD"/>
    <property type="match status" value="1"/>
</dbReference>
<evidence type="ECO:0000313" key="1">
    <source>
        <dbReference type="EMBL" id="TFE85021.1"/>
    </source>
</evidence>
<protein>
    <recommendedName>
        <fullName evidence="3">Haloacid dehalogenase</fullName>
    </recommendedName>
</protein>
<dbReference type="Proteomes" id="UP000298246">
    <property type="component" value="Unassembled WGS sequence"/>
</dbReference>